<dbReference type="AlphaFoldDB" id="A0A6B0RI60"/>
<reference evidence="24" key="1">
    <citation type="submission" date="2019-10" db="EMBL/GenBank/DDBJ databases">
        <title>The sequence and de novo assembly of the wild yak genome.</title>
        <authorList>
            <person name="Liu Y."/>
        </authorList>
    </citation>
    <scope>NUCLEOTIDE SEQUENCE [LARGE SCALE GENOMIC DNA]</scope>
    <source>
        <strain evidence="24">WY2019</strain>
    </source>
</reference>
<keyword evidence="15" id="KW-0443">Lipid metabolism</keyword>
<dbReference type="InterPro" id="IPR005804">
    <property type="entry name" value="FA_desaturase_dom"/>
</dbReference>
<evidence type="ECO:0000256" key="20">
    <source>
        <dbReference type="ARBA" id="ARBA00058506"/>
    </source>
</evidence>
<dbReference type="PANTHER" id="PTHR48467">
    <property type="entry name" value="GLUTAMATE SYNTHASE 1 [NADH], CHLOROPLASTIC-LIKE"/>
    <property type="match status" value="1"/>
</dbReference>
<comment type="subunit">
    <text evidence="21">Monomer. Interacts directly with FDX1.</text>
</comment>
<dbReference type="PRINTS" id="PR00419">
    <property type="entry name" value="ADXRDTASE"/>
</dbReference>
<sequence>MEPAGGAPRESAGAEALLGELEARVQEVVRASSWWERHGVDCAILALSLLALPPGFLCLRSDSPLVFALGITILGVCHYTLTVKGSHLATHGALTESRGWSKVWTLFFVEVCTSFTAEYAKYGHVKMHHGYTNVLGLGDSSTWRLPCLNRYVYMFLAPLLIPIITPLVAVERLREVELRTALRTLGLISLGLYSQYWLLLNVSGFQSPSSALACMLITRSLLAHPYLHVNIFQHIGLPMFSPDKKPRRIHMMSLGVLNLPRLPVLDWAFGHSLISCHVEHHLFPRLSDNMCLKVKPVVSQFLHEKQLPYNEDSYLARFRLFLRRYEEFMVQTPPITELARESCSDLPPPSSTLDFGQHFSTQEQTPQICVVGSGPAGFYTAQHLLKHHSRAHVDIYEKQLVPFGLVRFGVAPDHPEVKNVINTFTQTARSDRCAFYGNVEVGRDVTVQELRDAYHAVVLSYGAEDHQALDIPGEELPGVFSARAFVGWYNGLPENRELAPDLSCDTAVILGQGNVALDVARILLTPPDHLEKTDITEAALGALRQSRVKTVWIVGRRGPLQVAFTIKELREMIQLPGTRPMLDPADFLGLQDRIKEAARPRKRLMELLLRTATEKPGVEEAARRASASRAWGLRFFRSPQQVLPSPDGRRVAGIRLAVTRLEGIGEATRAVPTGDVEDLPCGLVLSSIGYKSRPIDPSVPFDPKLGVVPNMEGRVVDVPGLYCSGWVKRGPTGVITTTMTDSFLTGQILLQDLKAGHLPSGPRPGSAFIKALLDSRGVWPVSFSDWEKLDAEEVSRGQASGKPREKLLDPQEMLRLLGH</sequence>
<dbReference type="InterPro" id="IPR023753">
    <property type="entry name" value="FAD/NAD-binding_dom"/>
</dbReference>
<keyword evidence="13" id="KW-0249">Electron transport</keyword>
<evidence type="ECO:0000256" key="14">
    <source>
        <dbReference type="ARBA" id="ARBA00023002"/>
    </source>
</evidence>
<dbReference type="SUPFAM" id="SSF51905">
    <property type="entry name" value="FAD/NAD(P)-binding domain"/>
    <property type="match status" value="1"/>
</dbReference>
<evidence type="ECO:0000256" key="3">
    <source>
        <dbReference type="ARBA" id="ARBA00004731"/>
    </source>
</evidence>
<evidence type="ECO:0000256" key="8">
    <source>
        <dbReference type="ARBA" id="ARBA00022516"/>
    </source>
</evidence>
<comment type="cofactor">
    <cofactor evidence="1">
        <name>FAD</name>
        <dbReference type="ChEBI" id="CHEBI:57692"/>
    </cofactor>
</comment>
<dbReference type="InterPro" id="IPR036188">
    <property type="entry name" value="FAD/NAD-bd_sf"/>
</dbReference>
<comment type="pathway">
    <text evidence="3">Steroid metabolism; cholesterol metabolism.</text>
</comment>
<dbReference type="Proteomes" id="UP000322234">
    <property type="component" value="Unassembled WGS sequence"/>
</dbReference>
<evidence type="ECO:0000256" key="12">
    <source>
        <dbReference type="ARBA" id="ARBA00022946"/>
    </source>
</evidence>
<comment type="function">
    <text evidence="20">Serves as the first electron transfer protein in all the mitochondrial P450 systems including cholesterol side chain cleavage in all steroidogenic tissues, steroid 11-beta hydroxylation in the adrenal cortex, 25-OH-vitamin D3-24 hydroxylation in the kidney, and sterol C-27 hydroxylation in the liver. Also acts as a ferredoxin--NADP(+) reductase essential for coenzyme Q biosynthesis: together with FDX2, transfers the electrons required for the hydroxylation reaction performed by COQ6.</text>
</comment>
<keyword evidence="16" id="KW-0496">Mitochondrion</keyword>
<evidence type="ECO:0000256" key="21">
    <source>
        <dbReference type="ARBA" id="ARBA00062771"/>
    </source>
</evidence>
<evidence type="ECO:0000256" key="5">
    <source>
        <dbReference type="ARBA" id="ARBA00013219"/>
    </source>
</evidence>
<comment type="caution">
    <text evidence="24">The sequence shown here is derived from an EMBL/GenBank/DDBJ whole genome shotgun (WGS) entry which is preliminary data.</text>
</comment>
<evidence type="ECO:0000256" key="16">
    <source>
        <dbReference type="ARBA" id="ARBA00023128"/>
    </source>
</evidence>
<evidence type="ECO:0000256" key="13">
    <source>
        <dbReference type="ARBA" id="ARBA00022982"/>
    </source>
</evidence>
<comment type="similarity">
    <text evidence="4">Belongs to the ferredoxin--NADP reductase type 1 family.</text>
</comment>
<accession>A0A6B0RI60</accession>
<keyword evidence="7" id="KW-0813">Transport</keyword>
<evidence type="ECO:0000256" key="9">
    <source>
        <dbReference type="ARBA" id="ARBA00022630"/>
    </source>
</evidence>
<proteinExistence type="inferred from homology"/>
<keyword evidence="14" id="KW-0560">Oxidoreductase</keyword>
<dbReference type="Pfam" id="PF00487">
    <property type="entry name" value="FA_desaturase"/>
    <property type="match status" value="1"/>
</dbReference>
<dbReference type="EC" id="1.18.1.6" evidence="5"/>
<feature type="domain" description="FAD/NAD(P)-binding" evidence="23">
    <location>
        <begin position="367"/>
        <end position="523"/>
    </location>
</feature>
<dbReference type="EMBL" id="VBQZ03000036">
    <property type="protein sequence ID" value="MXQ87043.1"/>
    <property type="molecule type" value="Genomic_DNA"/>
</dbReference>
<dbReference type="Gene3D" id="3.40.50.720">
    <property type="entry name" value="NAD(P)-binding Rossmann-like Domain"/>
    <property type="match status" value="1"/>
</dbReference>
<dbReference type="FunFam" id="3.50.50.60:FF:000036">
    <property type="entry name" value="NADPH:adrenodoxin oxidoreductase, mitochondrial"/>
    <property type="match status" value="1"/>
</dbReference>
<evidence type="ECO:0000313" key="25">
    <source>
        <dbReference type="Proteomes" id="UP000322234"/>
    </source>
</evidence>
<evidence type="ECO:0000256" key="2">
    <source>
        <dbReference type="ARBA" id="ARBA00004173"/>
    </source>
</evidence>
<dbReference type="Pfam" id="PF07992">
    <property type="entry name" value="Pyr_redox_2"/>
    <property type="match status" value="1"/>
</dbReference>
<name>A0A6B0RI60_9CETA</name>
<evidence type="ECO:0000259" key="22">
    <source>
        <dbReference type="Pfam" id="PF00487"/>
    </source>
</evidence>
<feature type="domain" description="Fatty acid desaturase" evidence="22">
    <location>
        <begin position="64"/>
        <end position="311"/>
    </location>
</feature>
<evidence type="ECO:0000256" key="4">
    <source>
        <dbReference type="ARBA" id="ARBA00008312"/>
    </source>
</evidence>
<keyword evidence="10" id="KW-0274">FAD</keyword>
<evidence type="ECO:0000256" key="17">
    <source>
        <dbReference type="ARBA" id="ARBA00030202"/>
    </source>
</evidence>
<keyword evidence="25" id="KW-1185">Reference proteome</keyword>
<evidence type="ECO:0000256" key="7">
    <source>
        <dbReference type="ARBA" id="ARBA00022448"/>
    </source>
</evidence>
<dbReference type="GO" id="GO:0005739">
    <property type="term" value="C:mitochondrion"/>
    <property type="evidence" value="ECO:0007669"/>
    <property type="project" value="UniProtKB-SubCell"/>
</dbReference>
<dbReference type="InterPro" id="IPR055275">
    <property type="entry name" value="Ferredox_Rdtase"/>
</dbReference>
<protein>
    <recommendedName>
        <fullName evidence="6">NADPH:adrenodoxin oxidoreductase, mitochondrial</fullName>
        <ecNumber evidence="5">1.18.1.6</ecNumber>
    </recommendedName>
    <alternativeName>
        <fullName evidence="17">Ferredoxin--NADP(+) reductase</fullName>
    </alternativeName>
</protein>
<evidence type="ECO:0000256" key="19">
    <source>
        <dbReference type="ARBA" id="ARBA00051209"/>
    </source>
</evidence>
<keyword evidence="8" id="KW-0444">Lipid biosynthesis</keyword>
<evidence type="ECO:0000313" key="24">
    <source>
        <dbReference type="EMBL" id="MXQ87043.1"/>
    </source>
</evidence>
<evidence type="ECO:0000256" key="11">
    <source>
        <dbReference type="ARBA" id="ARBA00022857"/>
    </source>
</evidence>
<evidence type="ECO:0000256" key="6">
    <source>
        <dbReference type="ARBA" id="ARBA00016287"/>
    </source>
</evidence>
<keyword evidence="9" id="KW-0285">Flavoprotein</keyword>
<evidence type="ECO:0000256" key="15">
    <source>
        <dbReference type="ARBA" id="ARBA00023098"/>
    </source>
</evidence>
<gene>
    <name evidence="24" type="ORF">E5288_WYG007541</name>
</gene>
<organism evidence="24 25">
    <name type="scientific">Bos mutus</name>
    <name type="common">wild yak</name>
    <dbReference type="NCBI Taxonomy" id="72004"/>
    <lineage>
        <taxon>Eukaryota</taxon>
        <taxon>Metazoa</taxon>
        <taxon>Chordata</taxon>
        <taxon>Craniata</taxon>
        <taxon>Vertebrata</taxon>
        <taxon>Euteleostomi</taxon>
        <taxon>Mammalia</taxon>
        <taxon>Eutheria</taxon>
        <taxon>Laurasiatheria</taxon>
        <taxon>Artiodactyla</taxon>
        <taxon>Ruminantia</taxon>
        <taxon>Pecora</taxon>
        <taxon>Bovidae</taxon>
        <taxon>Bovinae</taxon>
        <taxon>Bos</taxon>
    </lineage>
</organism>
<dbReference type="GO" id="GO:0006629">
    <property type="term" value="P:lipid metabolic process"/>
    <property type="evidence" value="ECO:0007669"/>
    <property type="project" value="UniProtKB-KW"/>
</dbReference>
<evidence type="ECO:0000256" key="10">
    <source>
        <dbReference type="ARBA" id="ARBA00022827"/>
    </source>
</evidence>
<dbReference type="Gene3D" id="3.50.50.60">
    <property type="entry name" value="FAD/NAD(P)-binding domain"/>
    <property type="match status" value="1"/>
</dbReference>
<comment type="subcellular location">
    <subcellularLocation>
        <location evidence="2">Mitochondrion</location>
    </subcellularLocation>
</comment>
<evidence type="ECO:0000259" key="23">
    <source>
        <dbReference type="Pfam" id="PF07992"/>
    </source>
</evidence>
<evidence type="ECO:0000256" key="18">
    <source>
        <dbReference type="ARBA" id="ARBA00048933"/>
    </source>
</evidence>
<dbReference type="SUPFAM" id="SSF51971">
    <property type="entry name" value="Nucleotide-binding domain"/>
    <property type="match status" value="2"/>
</dbReference>
<dbReference type="PANTHER" id="PTHR48467:SF1">
    <property type="entry name" value="GLUTAMATE SYNTHASE 1 [NADH], CHLOROPLASTIC-LIKE"/>
    <property type="match status" value="1"/>
</dbReference>
<keyword evidence="12" id="KW-0809">Transit peptide</keyword>
<keyword evidence="11" id="KW-0521">NADP</keyword>
<comment type="catalytic activity">
    <reaction evidence="18">
        <text>2 reduced [adrenodoxin] + NADP(+) + H(+) = 2 oxidized [adrenodoxin] + NADPH</text>
        <dbReference type="Rhea" id="RHEA:42312"/>
        <dbReference type="Rhea" id="RHEA-COMP:9998"/>
        <dbReference type="Rhea" id="RHEA-COMP:9999"/>
        <dbReference type="ChEBI" id="CHEBI:15378"/>
        <dbReference type="ChEBI" id="CHEBI:33737"/>
        <dbReference type="ChEBI" id="CHEBI:33738"/>
        <dbReference type="ChEBI" id="CHEBI:57783"/>
        <dbReference type="ChEBI" id="CHEBI:58349"/>
        <dbReference type="EC" id="1.18.1.6"/>
    </reaction>
</comment>
<dbReference type="GO" id="GO:0016491">
    <property type="term" value="F:oxidoreductase activity"/>
    <property type="evidence" value="ECO:0007669"/>
    <property type="project" value="UniProtKB-KW"/>
</dbReference>
<comment type="catalytic activity">
    <reaction evidence="19">
        <text>2 reduced [2Fe-2S]-[ferredoxin] + NADP(+) + H(+) = 2 oxidized [2Fe-2S]-[ferredoxin] + NADPH</text>
        <dbReference type="Rhea" id="RHEA:20125"/>
        <dbReference type="Rhea" id="RHEA-COMP:10000"/>
        <dbReference type="Rhea" id="RHEA-COMP:10001"/>
        <dbReference type="ChEBI" id="CHEBI:15378"/>
        <dbReference type="ChEBI" id="CHEBI:33737"/>
        <dbReference type="ChEBI" id="CHEBI:33738"/>
        <dbReference type="ChEBI" id="CHEBI:57783"/>
        <dbReference type="ChEBI" id="CHEBI:58349"/>
    </reaction>
</comment>
<evidence type="ECO:0000256" key="1">
    <source>
        <dbReference type="ARBA" id="ARBA00001974"/>
    </source>
</evidence>